<evidence type="ECO:0000313" key="1">
    <source>
        <dbReference type="EMBL" id="KAF7511920.1"/>
    </source>
</evidence>
<keyword evidence="2" id="KW-1185">Reference proteome</keyword>
<dbReference type="Proteomes" id="UP000606974">
    <property type="component" value="Unassembled WGS sequence"/>
</dbReference>
<reference evidence="1" key="1">
    <citation type="submission" date="2020-02" db="EMBL/GenBank/DDBJ databases">
        <authorList>
            <person name="Palmer J.M."/>
        </authorList>
    </citation>
    <scope>NUCLEOTIDE SEQUENCE</scope>
    <source>
        <strain evidence="1">EPUS1.4</strain>
        <tissue evidence="1">Thallus</tissue>
    </source>
</reference>
<sequence>MPVWGNTCLRAYHIWFKLGTWGNVEHFLYARYDYHTRSSIILDAGTNGELHAGKLIERLQGVPNIHIFNVILALLGLWQLDYATQAIESKTGYSSLVSPTMEPLAPHQLTLTKDIALAADCIQGTITTATNLANLFQFAQDQWTQFITTLKNSPAPPIPIPSRDITALSNALLQFFSQVTAQLHQMRGLEDQGRRPSPHHQFAHRIT</sequence>
<name>A0A8H7AMG6_9EURO</name>
<accession>A0A8H7AMG6</accession>
<comment type="caution">
    <text evidence="1">The sequence shown here is derived from an EMBL/GenBank/DDBJ whole genome shotgun (WGS) entry which is preliminary data.</text>
</comment>
<gene>
    <name evidence="1" type="ORF">GJ744_003153</name>
</gene>
<dbReference type="OrthoDB" id="5207033at2759"/>
<proteinExistence type="predicted"/>
<organism evidence="1 2">
    <name type="scientific">Endocarpon pusillum</name>
    <dbReference type="NCBI Taxonomy" id="364733"/>
    <lineage>
        <taxon>Eukaryota</taxon>
        <taxon>Fungi</taxon>
        <taxon>Dikarya</taxon>
        <taxon>Ascomycota</taxon>
        <taxon>Pezizomycotina</taxon>
        <taxon>Eurotiomycetes</taxon>
        <taxon>Chaetothyriomycetidae</taxon>
        <taxon>Verrucariales</taxon>
        <taxon>Verrucariaceae</taxon>
        <taxon>Endocarpon</taxon>
    </lineage>
</organism>
<evidence type="ECO:0000313" key="2">
    <source>
        <dbReference type="Proteomes" id="UP000606974"/>
    </source>
</evidence>
<protein>
    <submittedName>
        <fullName evidence="1">Uncharacterized protein</fullName>
    </submittedName>
</protein>
<dbReference type="EMBL" id="JAACFV010000016">
    <property type="protein sequence ID" value="KAF7511920.1"/>
    <property type="molecule type" value="Genomic_DNA"/>
</dbReference>
<dbReference type="AlphaFoldDB" id="A0A8H7AMG6"/>